<feature type="domain" description="YjiS-like" evidence="1">
    <location>
        <begin position="45"/>
        <end position="81"/>
    </location>
</feature>
<evidence type="ECO:0000259" key="1">
    <source>
        <dbReference type="Pfam" id="PF06568"/>
    </source>
</evidence>
<organism evidence="2 3">
    <name type="scientific">Pseudomonas palleroniana</name>
    <dbReference type="NCBI Taxonomy" id="191390"/>
    <lineage>
        <taxon>Bacteria</taxon>
        <taxon>Pseudomonadati</taxon>
        <taxon>Pseudomonadota</taxon>
        <taxon>Gammaproteobacteria</taxon>
        <taxon>Pseudomonadales</taxon>
        <taxon>Pseudomonadaceae</taxon>
        <taxon>Pseudomonas</taxon>
    </lineage>
</organism>
<proteinExistence type="predicted"/>
<dbReference type="Pfam" id="PF06568">
    <property type="entry name" value="YjiS-like"/>
    <property type="match status" value="1"/>
</dbReference>
<evidence type="ECO:0000313" key="3">
    <source>
        <dbReference type="Proteomes" id="UP000237830"/>
    </source>
</evidence>
<dbReference type="InterPro" id="IPR009506">
    <property type="entry name" value="YjiS-like"/>
</dbReference>
<dbReference type="Proteomes" id="UP000237830">
    <property type="component" value="Chromosome"/>
</dbReference>
<protein>
    <submittedName>
        <fullName evidence="2">DUF1127 domain-containing protein</fullName>
    </submittedName>
</protein>
<accession>A0A2L1JJ96</accession>
<sequence>MYCIRNIRWIDHSAWHTLSSSPQEGEKMKGQTGFVLMAKRPFSGLLHALARWQTLYHERQMLASLSDDALKDIGLNRADVEQERHLHFWQDPLRK</sequence>
<dbReference type="EMBL" id="CP025494">
    <property type="protein sequence ID" value="AVE08562.1"/>
    <property type="molecule type" value="Genomic_DNA"/>
</dbReference>
<evidence type="ECO:0000313" key="2">
    <source>
        <dbReference type="EMBL" id="AVE08562.1"/>
    </source>
</evidence>
<dbReference type="AlphaFoldDB" id="A0A2L1JJ96"/>
<name>A0A2L1JJ96_9PSED</name>
<reference evidence="2 3" key="1">
    <citation type="submission" date="2017-12" db="EMBL/GenBank/DDBJ databases">
        <title>Genome sequence of Pseudomonas palleroniana MAB3.</title>
        <authorList>
            <person name="Nascimento F.X."/>
        </authorList>
    </citation>
    <scope>NUCLEOTIDE SEQUENCE [LARGE SCALE GENOMIC DNA]</scope>
    <source>
        <strain evidence="2 3">MAB3</strain>
    </source>
</reference>
<gene>
    <name evidence="2" type="ORF">CYL20_26240</name>
</gene>
<dbReference type="OrthoDB" id="7306802at2"/>